<protein>
    <submittedName>
        <fullName evidence="1">Uncharacterized protein</fullName>
    </submittedName>
</protein>
<accession>A0ACB8X8H2</accession>
<organism evidence="1 2">
    <name type="scientific">Scortum barcoo</name>
    <name type="common">barcoo grunter</name>
    <dbReference type="NCBI Taxonomy" id="214431"/>
    <lineage>
        <taxon>Eukaryota</taxon>
        <taxon>Metazoa</taxon>
        <taxon>Chordata</taxon>
        <taxon>Craniata</taxon>
        <taxon>Vertebrata</taxon>
        <taxon>Euteleostomi</taxon>
        <taxon>Actinopterygii</taxon>
        <taxon>Neopterygii</taxon>
        <taxon>Teleostei</taxon>
        <taxon>Neoteleostei</taxon>
        <taxon>Acanthomorphata</taxon>
        <taxon>Eupercaria</taxon>
        <taxon>Centrarchiformes</taxon>
        <taxon>Terapontoidei</taxon>
        <taxon>Terapontidae</taxon>
        <taxon>Scortum</taxon>
    </lineage>
</organism>
<name>A0ACB8X8H2_9TELE</name>
<evidence type="ECO:0000313" key="2">
    <source>
        <dbReference type="Proteomes" id="UP000831701"/>
    </source>
</evidence>
<comment type="caution">
    <text evidence="1">The sequence shown here is derived from an EMBL/GenBank/DDBJ whole genome shotgun (WGS) entry which is preliminary data.</text>
</comment>
<proteinExistence type="predicted"/>
<gene>
    <name evidence="1" type="ORF">L3Q82_016822</name>
</gene>
<keyword evidence="2" id="KW-1185">Reference proteome</keyword>
<reference evidence="1" key="1">
    <citation type="submission" date="2022-04" db="EMBL/GenBank/DDBJ databases">
        <title>Jade perch genome.</title>
        <authorList>
            <person name="Chao B."/>
        </authorList>
    </citation>
    <scope>NUCLEOTIDE SEQUENCE</scope>
    <source>
        <strain evidence="1">CB-2022</strain>
    </source>
</reference>
<dbReference type="Proteomes" id="UP000831701">
    <property type="component" value="Chromosome 2"/>
</dbReference>
<evidence type="ECO:0000313" key="1">
    <source>
        <dbReference type="EMBL" id="KAI3376337.1"/>
    </source>
</evidence>
<sequence length="66" mass="7006">MDYKQITTSGGRLCQALKSVVVATKGAAQNYPSVSATQEMVDRVAELSQQAAGFSTLLQRLAEISS</sequence>
<dbReference type="EMBL" id="CM041532">
    <property type="protein sequence ID" value="KAI3376337.1"/>
    <property type="molecule type" value="Genomic_DNA"/>
</dbReference>